<protein>
    <submittedName>
        <fullName evidence="1">Uncharacterized protein</fullName>
    </submittedName>
</protein>
<evidence type="ECO:0000313" key="1">
    <source>
        <dbReference type="EMBL" id="MBX57143.1"/>
    </source>
</evidence>
<name>A0A2P2PR25_RHIMU</name>
<dbReference type="AlphaFoldDB" id="A0A2P2PR25"/>
<organism evidence="1">
    <name type="scientific">Rhizophora mucronata</name>
    <name type="common">Asiatic mangrove</name>
    <dbReference type="NCBI Taxonomy" id="61149"/>
    <lineage>
        <taxon>Eukaryota</taxon>
        <taxon>Viridiplantae</taxon>
        <taxon>Streptophyta</taxon>
        <taxon>Embryophyta</taxon>
        <taxon>Tracheophyta</taxon>
        <taxon>Spermatophyta</taxon>
        <taxon>Magnoliopsida</taxon>
        <taxon>eudicotyledons</taxon>
        <taxon>Gunneridae</taxon>
        <taxon>Pentapetalae</taxon>
        <taxon>rosids</taxon>
        <taxon>fabids</taxon>
        <taxon>Malpighiales</taxon>
        <taxon>Rhizophoraceae</taxon>
        <taxon>Rhizophora</taxon>
    </lineage>
</organism>
<proteinExistence type="predicted"/>
<dbReference type="EMBL" id="GGEC01076659">
    <property type="protein sequence ID" value="MBX57143.1"/>
    <property type="molecule type" value="Transcribed_RNA"/>
</dbReference>
<reference evidence="1" key="1">
    <citation type="submission" date="2018-02" db="EMBL/GenBank/DDBJ databases">
        <title>Rhizophora mucronata_Transcriptome.</title>
        <authorList>
            <person name="Meera S.P."/>
            <person name="Sreeshan A."/>
            <person name="Augustine A."/>
        </authorList>
    </citation>
    <scope>NUCLEOTIDE SEQUENCE</scope>
    <source>
        <tissue evidence="1">Leaf</tissue>
    </source>
</reference>
<sequence>MSNKLKMRWDIPFNCSSSCFCICNWCACSLL</sequence>
<accession>A0A2P2PR25</accession>